<dbReference type="Proteomes" id="UP000184088">
    <property type="component" value="Unassembled WGS sequence"/>
</dbReference>
<dbReference type="STRING" id="1121256.SAMN02746089_02753"/>
<sequence>MRKRFTALTYSSIDDFVYGNAAKPLKMKNGMVIGGGTVYPEINFTLPPMNINKDTMPEVRKQYHEMIEGVLKRAVELHAPGIVVEIELLPDMTAVPEWGIEVCKIVRERMYEYEQKLGLKSLMRITPNDNRDMIRPPKMRAGLYVENMYKTFEGCAKAGADFLAIESTGGKEVNDDALLNADLKKVLFSLGVLGSRDMEYLWGKIVDIANETGTLAAGDSACGFANTAMVLADQGFIPRVFAAIVRVVAVGRSLVAYEMGAVGPSKDCAYEGPYIKAIAGIPIVMEGKSSAGAHLSPVGNIAAAVADLWSNESIPNIKLLSDMAPTVSMEQLIYDCRLMNKAAAISREDALRLRDWLTDSDSFLDPQAYILRPDVVLKISGEIIKGQNDLERAKIGAYAAIKELKKAVEEKKVSVPERELKWLDIMEAQVEETPDDEEELWYQLKDEIDPSKFIAEEYGIK</sequence>
<keyword evidence="1" id="KW-0808">Transferase</keyword>
<dbReference type="EMBL" id="FQVH01000064">
    <property type="protein sequence ID" value="SHF90656.1"/>
    <property type="molecule type" value="Genomic_DNA"/>
</dbReference>
<name>A0A1M5FGP0_9THEO</name>
<keyword evidence="1" id="KW-0489">Methyltransferase</keyword>
<accession>A0A1M5FGP0</accession>
<dbReference type="OrthoDB" id="1768771at2"/>
<gene>
    <name evidence="1" type="ORF">SAMN02746089_02753</name>
</gene>
<reference evidence="1 2" key="1">
    <citation type="submission" date="2016-11" db="EMBL/GenBank/DDBJ databases">
        <authorList>
            <person name="Jaros S."/>
            <person name="Januszkiewicz K."/>
            <person name="Wedrychowicz H."/>
        </authorList>
    </citation>
    <scope>NUCLEOTIDE SEQUENCE [LARGE SCALE GENOMIC DNA]</scope>
    <source>
        <strain evidence="1 2">DSM 17918</strain>
    </source>
</reference>
<dbReference type="GO" id="GO:0032259">
    <property type="term" value="P:methylation"/>
    <property type="evidence" value="ECO:0007669"/>
    <property type="project" value="UniProtKB-KW"/>
</dbReference>
<protein>
    <submittedName>
        <fullName evidence="1">Methanol:corrinoid methyltransferase</fullName>
    </submittedName>
</protein>
<proteinExistence type="predicted"/>
<keyword evidence="2" id="KW-1185">Reference proteome</keyword>
<dbReference type="GO" id="GO:0008168">
    <property type="term" value="F:methyltransferase activity"/>
    <property type="evidence" value="ECO:0007669"/>
    <property type="project" value="UniProtKB-KW"/>
</dbReference>
<dbReference type="Pfam" id="PF12176">
    <property type="entry name" value="MtaB"/>
    <property type="match status" value="1"/>
</dbReference>
<dbReference type="RefSeq" id="WP_073346594.1">
    <property type="nucleotide sequence ID" value="NZ_FQVH01000064.1"/>
</dbReference>
<dbReference type="InterPro" id="IPR021079">
    <property type="entry name" value="MeOH-cob_MeTrfase_bsu"/>
</dbReference>
<evidence type="ECO:0000313" key="2">
    <source>
        <dbReference type="Proteomes" id="UP000184088"/>
    </source>
</evidence>
<evidence type="ECO:0000313" key="1">
    <source>
        <dbReference type="EMBL" id="SHF90656.1"/>
    </source>
</evidence>
<dbReference type="AlphaFoldDB" id="A0A1M5FGP0"/>
<organism evidence="1 2">
    <name type="scientific">Caldanaerobius fijiensis DSM 17918</name>
    <dbReference type="NCBI Taxonomy" id="1121256"/>
    <lineage>
        <taxon>Bacteria</taxon>
        <taxon>Bacillati</taxon>
        <taxon>Bacillota</taxon>
        <taxon>Clostridia</taxon>
        <taxon>Thermoanaerobacterales</taxon>
        <taxon>Thermoanaerobacteraceae</taxon>
        <taxon>Caldanaerobius</taxon>
    </lineage>
</organism>